<evidence type="ECO:0000313" key="2">
    <source>
        <dbReference type="Proteomes" id="UP001242480"/>
    </source>
</evidence>
<protein>
    <submittedName>
        <fullName evidence="1">Uncharacterized protein</fullName>
    </submittedName>
</protein>
<dbReference type="Proteomes" id="UP001242480">
    <property type="component" value="Unassembled WGS sequence"/>
</dbReference>
<accession>A0ABU0JG68</accession>
<proteinExistence type="predicted"/>
<reference evidence="1 2" key="1">
    <citation type="submission" date="2023-07" db="EMBL/GenBank/DDBJ databases">
        <title>Genomic Encyclopedia of Type Strains, Phase IV (KMG-IV): sequencing the most valuable type-strain genomes for metagenomic binning, comparative biology and taxonomic classification.</title>
        <authorList>
            <person name="Goeker M."/>
        </authorList>
    </citation>
    <scope>NUCLEOTIDE SEQUENCE [LARGE SCALE GENOMIC DNA]</scope>
    <source>
        <strain evidence="1 2">DSM 19619</strain>
    </source>
</reference>
<dbReference type="RefSeq" id="WP_307281338.1">
    <property type="nucleotide sequence ID" value="NZ_JAUSVX010000015.1"/>
</dbReference>
<evidence type="ECO:0000313" key="1">
    <source>
        <dbReference type="EMBL" id="MDQ0473285.1"/>
    </source>
</evidence>
<organism evidence="1 2">
    <name type="scientific">Labrys wisconsinensis</name>
    <dbReference type="NCBI Taxonomy" id="425677"/>
    <lineage>
        <taxon>Bacteria</taxon>
        <taxon>Pseudomonadati</taxon>
        <taxon>Pseudomonadota</taxon>
        <taxon>Alphaproteobacteria</taxon>
        <taxon>Hyphomicrobiales</taxon>
        <taxon>Xanthobacteraceae</taxon>
        <taxon>Labrys</taxon>
    </lineage>
</organism>
<dbReference type="EMBL" id="JAUSVX010000015">
    <property type="protein sequence ID" value="MDQ0473285.1"/>
    <property type="molecule type" value="Genomic_DNA"/>
</dbReference>
<comment type="caution">
    <text evidence="1">The sequence shown here is derived from an EMBL/GenBank/DDBJ whole genome shotgun (WGS) entry which is preliminary data.</text>
</comment>
<name>A0ABU0JG68_9HYPH</name>
<keyword evidence="2" id="KW-1185">Reference proteome</keyword>
<gene>
    <name evidence="1" type="ORF">QO011_006319</name>
</gene>
<sequence>MSYLPEPEARALVERVLHKAEAGMPPGLRLGEGERQEIVQILLAGVDGGETDLHALAAVALALAERPVGG</sequence>